<feature type="region of interest" description="Disordered" evidence="3">
    <location>
        <begin position="68"/>
        <end position="133"/>
    </location>
</feature>
<proteinExistence type="predicted"/>
<accession>A0A2A9P2U1</accession>
<evidence type="ECO:0000313" key="5">
    <source>
        <dbReference type="EMBL" id="PFH55267.1"/>
    </source>
</evidence>
<evidence type="ECO:0000256" key="1">
    <source>
        <dbReference type="ARBA" id="ARBA00004123"/>
    </source>
</evidence>
<keyword evidence="2" id="KW-0539">Nucleus</keyword>
<organism evidence="5 6">
    <name type="scientific">Ophiocordyceps unilateralis</name>
    <name type="common">Zombie-ant fungus</name>
    <name type="synonym">Torrubia unilateralis</name>
    <dbReference type="NCBI Taxonomy" id="268505"/>
    <lineage>
        <taxon>Eukaryota</taxon>
        <taxon>Fungi</taxon>
        <taxon>Dikarya</taxon>
        <taxon>Ascomycota</taxon>
        <taxon>Pezizomycotina</taxon>
        <taxon>Sordariomycetes</taxon>
        <taxon>Hypocreomycetidae</taxon>
        <taxon>Hypocreales</taxon>
        <taxon>Ophiocordycipitaceae</taxon>
        <taxon>Ophiocordyceps</taxon>
    </lineage>
</organism>
<dbReference type="GO" id="GO:0045944">
    <property type="term" value="P:positive regulation of transcription by RNA polymerase II"/>
    <property type="evidence" value="ECO:0007669"/>
    <property type="project" value="TreeGrafter"/>
</dbReference>
<dbReference type="CDD" id="cd12148">
    <property type="entry name" value="fungal_TF_MHR"/>
    <property type="match status" value="1"/>
</dbReference>
<dbReference type="PROSITE" id="PS00463">
    <property type="entry name" value="ZN2_CY6_FUNGAL_1"/>
    <property type="match status" value="1"/>
</dbReference>
<comment type="subcellular location">
    <subcellularLocation>
        <location evidence="1">Nucleus</location>
    </subcellularLocation>
</comment>
<dbReference type="AlphaFoldDB" id="A0A2A9P2U1"/>
<evidence type="ECO:0000313" key="6">
    <source>
        <dbReference type="Proteomes" id="UP000037136"/>
    </source>
</evidence>
<name>A0A2A9P2U1_OPHUN</name>
<dbReference type="EMBL" id="LAZP02001042">
    <property type="protein sequence ID" value="PFH55267.1"/>
    <property type="molecule type" value="Genomic_DNA"/>
</dbReference>
<reference evidence="5 6" key="1">
    <citation type="journal article" date="2015" name="BMC Genomics">
        <title>Gene expression during zombie ant biting behavior reflects the complexity underlying fungal parasitic behavioral manipulation.</title>
        <authorList>
            <person name="de Bekker C."/>
            <person name="Ohm R.A."/>
            <person name="Loreto R.G."/>
            <person name="Sebastian A."/>
            <person name="Albert I."/>
            <person name="Merrow M."/>
            <person name="Brachmann A."/>
            <person name="Hughes D.P."/>
        </authorList>
    </citation>
    <scope>NUCLEOTIDE SEQUENCE [LARGE SCALE GENOMIC DNA]</scope>
    <source>
        <strain evidence="5 6">SC16a</strain>
    </source>
</reference>
<evidence type="ECO:0000256" key="2">
    <source>
        <dbReference type="ARBA" id="ARBA00023242"/>
    </source>
</evidence>
<dbReference type="CDD" id="cd00067">
    <property type="entry name" value="GAL4"/>
    <property type="match status" value="1"/>
</dbReference>
<dbReference type="InterPro" id="IPR001138">
    <property type="entry name" value="Zn2Cys6_DnaBD"/>
</dbReference>
<dbReference type="InterPro" id="IPR021858">
    <property type="entry name" value="Fun_TF"/>
</dbReference>
<dbReference type="Proteomes" id="UP000037136">
    <property type="component" value="Unassembled WGS sequence"/>
</dbReference>
<dbReference type="Pfam" id="PF00172">
    <property type="entry name" value="Zn_clus"/>
    <property type="match status" value="1"/>
</dbReference>
<dbReference type="Pfam" id="PF11951">
    <property type="entry name" value="Fungal_trans_2"/>
    <property type="match status" value="1"/>
</dbReference>
<comment type="caution">
    <text evidence="5">The sequence shown here is derived from an EMBL/GenBank/DDBJ whole genome shotgun (WGS) entry which is preliminary data.</text>
</comment>
<evidence type="ECO:0000256" key="3">
    <source>
        <dbReference type="SAM" id="MobiDB-lite"/>
    </source>
</evidence>
<feature type="compositionally biased region" description="Acidic residues" evidence="3">
    <location>
        <begin position="113"/>
        <end position="131"/>
    </location>
</feature>
<dbReference type="PROSITE" id="PS50048">
    <property type="entry name" value="ZN2_CY6_FUNGAL_2"/>
    <property type="match status" value="1"/>
</dbReference>
<feature type="compositionally biased region" description="Low complexity" evidence="3">
    <location>
        <begin position="68"/>
        <end position="92"/>
    </location>
</feature>
<dbReference type="GO" id="GO:0008270">
    <property type="term" value="F:zinc ion binding"/>
    <property type="evidence" value="ECO:0007669"/>
    <property type="project" value="InterPro"/>
</dbReference>
<dbReference type="GO" id="GO:0000976">
    <property type="term" value="F:transcription cis-regulatory region binding"/>
    <property type="evidence" value="ECO:0007669"/>
    <property type="project" value="TreeGrafter"/>
</dbReference>
<protein>
    <recommendedName>
        <fullName evidence="4">Zn(2)-C6 fungal-type domain-containing protein</fullName>
    </recommendedName>
</protein>
<keyword evidence="6" id="KW-1185">Reference proteome</keyword>
<dbReference type="InterPro" id="IPR036864">
    <property type="entry name" value="Zn2-C6_fun-type_DNA-bd_sf"/>
</dbReference>
<dbReference type="GO" id="GO:0005634">
    <property type="term" value="C:nucleus"/>
    <property type="evidence" value="ECO:0007669"/>
    <property type="project" value="UniProtKB-SubCell"/>
</dbReference>
<dbReference type="SUPFAM" id="SSF57701">
    <property type="entry name" value="Zn2/Cys6 DNA-binding domain"/>
    <property type="match status" value="1"/>
</dbReference>
<dbReference type="GO" id="GO:0000981">
    <property type="term" value="F:DNA-binding transcription factor activity, RNA polymerase II-specific"/>
    <property type="evidence" value="ECO:0007669"/>
    <property type="project" value="InterPro"/>
</dbReference>
<dbReference type="Gene3D" id="4.10.240.10">
    <property type="entry name" value="Zn(2)-C6 fungal-type DNA-binding domain"/>
    <property type="match status" value="1"/>
</dbReference>
<gene>
    <name evidence="5" type="ORF">XA68_10229</name>
</gene>
<feature type="domain" description="Zn(2)-C6 fungal-type" evidence="4">
    <location>
        <begin position="27"/>
        <end position="57"/>
    </location>
</feature>
<dbReference type="PANTHER" id="PTHR37534">
    <property type="entry name" value="TRANSCRIPTIONAL ACTIVATOR PROTEIN UGA3"/>
    <property type="match status" value="1"/>
</dbReference>
<sequence length="590" mass="64274">MVKPEPEAETAPLPPRQRKWHPRVFTGCVNCRRRHVKCDERTPSCTNCTRLSLPCNFDRRFVFKAVRPSSRPTPTATTAAAAAAAAGPPTATTRRRRRSAPHRVSAGSTSSNYEDEDEGDGEEEEDDEVESDEHAVQVMPPVSGLGIAGPAPSSGWVASSSSPAPTLTLPAPDCRDALYYHHFLHTVSSYLIIYDTPANANPYRQLLPQLIGGGAGLLRDAMRSFGAMHLSGLTGVPDRRAHRNTAVRTYASVVTRLRDAVSAPQAQADLELLATSLLLCMLEQMSSADASWKIHLVGAGQIFRTLYSPRTADVAGAGTGSSSLLLLPLRRFLVSTMSYLDVAAACATGGGPLIPGDYWETLGGGWEYNLGAPSLVRAPSAAVDRTMAQLRSSCSRVMSIRTDISRFARLLRSGLDRRQSDMFRGDIAHRIRNWHDSVPDIFLRFDDEPATTATTTTGDDENLDALTAAACILSYALACTIYLERVASRRVGSAALDPTIQHAVDRILTLVGSFSRGVHRLAMLWALLTGGIATVDTNQQALLRQWLTEMKSFGFKHVSRVLDTLEFAWRQHRASDYDELEAMISSNLVP</sequence>
<dbReference type="SMART" id="SM00066">
    <property type="entry name" value="GAL4"/>
    <property type="match status" value="1"/>
</dbReference>
<evidence type="ECO:0000259" key="4">
    <source>
        <dbReference type="PROSITE" id="PS50048"/>
    </source>
</evidence>
<dbReference type="PANTHER" id="PTHR37534:SF41">
    <property type="entry name" value="SFGA"/>
    <property type="match status" value="1"/>
</dbReference>
<dbReference type="OrthoDB" id="5386330at2759"/>
<reference evidence="5 6" key="2">
    <citation type="journal article" date="2017" name="Sci. Rep.">
        <title>Ant-infecting Ophiocordyceps genomes reveal a high diversity of potential behavioral manipulation genes and a possible major role for enterotoxins.</title>
        <authorList>
            <person name="de Bekker C."/>
            <person name="Ohm R.A."/>
            <person name="Evans H.C."/>
            <person name="Brachmann A."/>
            <person name="Hughes D.P."/>
        </authorList>
    </citation>
    <scope>NUCLEOTIDE SEQUENCE [LARGE SCALE GENOMIC DNA]</scope>
    <source>
        <strain evidence="5 6">SC16a</strain>
    </source>
</reference>